<comment type="similarity">
    <text evidence="3">Belongs to the polysaccharide deacetylase family.</text>
</comment>
<dbReference type="InterPro" id="IPR011330">
    <property type="entry name" value="Glyco_hydro/deAcase_b/a-brl"/>
</dbReference>
<dbReference type="Pfam" id="PF01522">
    <property type="entry name" value="Polysacc_deac_1"/>
    <property type="match status" value="1"/>
</dbReference>
<comment type="caution">
    <text evidence="9">The sequence shown here is derived from an EMBL/GenBank/DDBJ whole genome shotgun (WGS) entry which is preliminary data.</text>
</comment>
<keyword evidence="5 7" id="KW-0732">Signal</keyword>
<feature type="chain" id="PRO_5045222353" description="Chitooligosaccharide deacetylase" evidence="7">
    <location>
        <begin position="27"/>
        <end position="344"/>
    </location>
</feature>
<dbReference type="InterPro" id="IPR051398">
    <property type="entry name" value="Polysacch_Deacetylase"/>
</dbReference>
<dbReference type="GO" id="GO:0016787">
    <property type="term" value="F:hydrolase activity"/>
    <property type="evidence" value="ECO:0007669"/>
    <property type="project" value="UniProtKB-KW"/>
</dbReference>
<reference evidence="10" key="1">
    <citation type="journal article" date="2019" name="Int. J. Syst. Evol. Microbiol.">
        <title>The Global Catalogue of Microorganisms (GCM) 10K type strain sequencing project: providing services to taxonomists for standard genome sequencing and annotation.</title>
        <authorList>
            <consortium name="The Broad Institute Genomics Platform"/>
            <consortium name="The Broad Institute Genome Sequencing Center for Infectious Disease"/>
            <person name="Wu L."/>
            <person name="Ma J."/>
        </authorList>
    </citation>
    <scope>NUCLEOTIDE SEQUENCE [LARGE SCALE GENOMIC DNA]</scope>
    <source>
        <strain evidence="10">CGMCC 1.19062</strain>
    </source>
</reference>
<protein>
    <recommendedName>
        <fullName evidence="4">Chitooligosaccharide deacetylase</fullName>
    </recommendedName>
    <alternativeName>
        <fullName evidence="6">Nodulation protein B</fullName>
    </alternativeName>
</protein>
<dbReference type="PROSITE" id="PS51257">
    <property type="entry name" value="PROKAR_LIPOPROTEIN"/>
    <property type="match status" value="1"/>
</dbReference>
<gene>
    <name evidence="9" type="ORF">ACFSM5_14580</name>
</gene>
<dbReference type="RefSeq" id="WP_379877163.1">
    <property type="nucleotide sequence ID" value="NZ_JBHUIP010000012.1"/>
</dbReference>
<dbReference type="InterPro" id="IPR002509">
    <property type="entry name" value="NODB_dom"/>
</dbReference>
<comment type="subcellular location">
    <subcellularLocation>
        <location evidence="2">Secreted</location>
    </subcellularLocation>
</comment>
<name>A0ABW5DT70_9PROT</name>
<dbReference type="PANTHER" id="PTHR34216:SF3">
    <property type="entry name" value="POLY-BETA-1,6-N-ACETYL-D-GLUCOSAMINE N-DEACETYLASE"/>
    <property type="match status" value="1"/>
</dbReference>
<evidence type="ECO:0000313" key="10">
    <source>
        <dbReference type="Proteomes" id="UP001597295"/>
    </source>
</evidence>
<dbReference type="CDD" id="cd10973">
    <property type="entry name" value="CE4_DAC_u4_5s"/>
    <property type="match status" value="1"/>
</dbReference>
<evidence type="ECO:0000256" key="7">
    <source>
        <dbReference type="SAM" id="SignalP"/>
    </source>
</evidence>
<evidence type="ECO:0000256" key="6">
    <source>
        <dbReference type="ARBA" id="ARBA00032976"/>
    </source>
</evidence>
<feature type="signal peptide" evidence="7">
    <location>
        <begin position="1"/>
        <end position="26"/>
    </location>
</feature>
<keyword evidence="9" id="KW-0378">Hydrolase</keyword>
<comment type="function">
    <text evidence="1">Is involved in generating a small heat-stable compound (Nod), an acylated oligomer of N-acetylglucosamine, that stimulates mitosis in various plant protoplasts.</text>
</comment>
<evidence type="ECO:0000256" key="5">
    <source>
        <dbReference type="ARBA" id="ARBA00022729"/>
    </source>
</evidence>
<evidence type="ECO:0000256" key="2">
    <source>
        <dbReference type="ARBA" id="ARBA00004613"/>
    </source>
</evidence>
<evidence type="ECO:0000313" key="9">
    <source>
        <dbReference type="EMBL" id="MFD2264124.1"/>
    </source>
</evidence>
<feature type="domain" description="NodB homology" evidence="8">
    <location>
        <begin position="91"/>
        <end position="344"/>
    </location>
</feature>
<evidence type="ECO:0000256" key="4">
    <source>
        <dbReference type="ARBA" id="ARBA00020071"/>
    </source>
</evidence>
<accession>A0ABW5DT70</accession>
<dbReference type="Proteomes" id="UP001597295">
    <property type="component" value="Unassembled WGS sequence"/>
</dbReference>
<evidence type="ECO:0000256" key="3">
    <source>
        <dbReference type="ARBA" id="ARBA00010973"/>
    </source>
</evidence>
<dbReference type="Gene3D" id="3.20.20.370">
    <property type="entry name" value="Glycoside hydrolase/deacetylase"/>
    <property type="match status" value="1"/>
</dbReference>
<keyword evidence="10" id="KW-1185">Reference proteome</keyword>
<dbReference type="PANTHER" id="PTHR34216">
    <property type="match status" value="1"/>
</dbReference>
<sequence length="344" mass="37268">MLARLRQWIGIGVLAGCLLSPAVAFAQQADSLLPRAVILTYGRFNDDSAASSISTELFEAHLAELSAGGYQVWPLSRLVAAITDAKPIPEKTVVLTIDEPHVSAFTVAWPLLRQYGFPATLFLATDTVDRASGETLSWSQIRTMANNGIEIGNQTASHPHLINQDRAYIIGQIARANDRIKAETGTTPTMLAYPYGEYSDAVRDYAKGQGMRGAVGQQSGVAHARSDVFTLPRFAMNDTLGSQERFRLAVQALPLLVGDVTPGDMRLGENPPSVGFTVDPMMGDLSGLSCFLSGVGRINAQSLGERRIELRFDDALPAGRSRLNCTLPASEGRWRWFGMMLVAN</sequence>
<dbReference type="EMBL" id="JBHUIP010000012">
    <property type="protein sequence ID" value="MFD2264124.1"/>
    <property type="molecule type" value="Genomic_DNA"/>
</dbReference>
<proteinExistence type="inferred from homology"/>
<dbReference type="SUPFAM" id="SSF88713">
    <property type="entry name" value="Glycoside hydrolase/deacetylase"/>
    <property type="match status" value="1"/>
</dbReference>
<organism evidence="9 10">
    <name type="scientific">Lacibacterium aquatile</name>
    <dbReference type="NCBI Taxonomy" id="1168082"/>
    <lineage>
        <taxon>Bacteria</taxon>
        <taxon>Pseudomonadati</taxon>
        <taxon>Pseudomonadota</taxon>
        <taxon>Alphaproteobacteria</taxon>
        <taxon>Rhodospirillales</taxon>
        <taxon>Rhodospirillaceae</taxon>
    </lineage>
</organism>
<dbReference type="PROSITE" id="PS51677">
    <property type="entry name" value="NODB"/>
    <property type="match status" value="1"/>
</dbReference>
<evidence type="ECO:0000259" key="8">
    <source>
        <dbReference type="PROSITE" id="PS51677"/>
    </source>
</evidence>
<evidence type="ECO:0000256" key="1">
    <source>
        <dbReference type="ARBA" id="ARBA00003236"/>
    </source>
</evidence>